<accession>A0AA39F2E4</accession>
<evidence type="ECO:0000256" key="2">
    <source>
        <dbReference type="ARBA" id="ARBA00023015"/>
    </source>
</evidence>
<feature type="region of interest" description="Disordered" evidence="6">
    <location>
        <begin position="105"/>
        <end position="232"/>
    </location>
</feature>
<comment type="caution">
    <text evidence="7">The sequence shown here is derived from an EMBL/GenBank/DDBJ whole genome shotgun (WGS) entry which is preliminary data.</text>
</comment>
<evidence type="ECO:0000313" key="8">
    <source>
        <dbReference type="Proteomes" id="UP001168972"/>
    </source>
</evidence>
<reference evidence="7" key="1">
    <citation type="journal article" date="2023" name="bioRxiv">
        <title>Scaffold-level genome assemblies of two parasitoid biocontrol wasps reveal the parthenogenesis mechanism and an associated novel virus.</title>
        <authorList>
            <person name="Inwood S."/>
            <person name="Skelly J."/>
            <person name="Guhlin J."/>
            <person name="Harrop T."/>
            <person name="Goldson S."/>
            <person name="Dearden P."/>
        </authorList>
    </citation>
    <scope>NUCLEOTIDE SEQUENCE</scope>
    <source>
        <strain evidence="7">Lincoln</strain>
        <tissue evidence="7">Whole body</tissue>
    </source>
</reference>
<keyword evidence="4" id="KW-0804">Transcription</keyword>
<keyword evidence="3" id="KW-0238">DNA-binding</keyword>
<dbReference type="GO" id="GO:0000981">
    <property type="term" value="F:DNA-binding transcription factor activity, RNA polymerase II-specific"/>
    <property type="evidence" value="ECO:0007669"/>
    <property type="project" value="TreeGrafter"/>
</dbReference>
<dbReference type="SUPFAM" id="SSF47095">
    <property type="entry name" value="HMG-box"/>
    <property type="match status" value="1"/>
</dbReference>
<keyword evidence="2" id="KW-0805">Transcription regulation</keyword>
<dbReference type="InterPro" id="IPR050917">
    <property type="entry name" value="SOX_TF"/>
</dbReference>
<sequence>MHSYVDYYNVSYETVDASSDDVLDAASLAFTTALELVSLVSIIPTFFAEFIELYSAPKSTARNATSTSLDILSAFTFREDKTSEFSTSTLGRLLSENEKKPFVEQADKLRVIHKREHPDYKYQPRRRKQNAAQSGHENSPPRNQNNVSFSVTNPLKQEDLSPPGGQGSNSPQSRVSASPPTTPNQGLSPPTPPTTPRGQHYVNQVHHYHHHHNHNQHNSRFHQDLSSLSVSDSSQQHDIVDLNRYIETTDVPVTVEESPISSLDSLGGVGLNIPLNLQECEVESSELDQYLPSQGLPLHQYSLVTSANSSPWMINRYDDDIERPHKRHCAESTISEVSWEDRSQDIVCYHELQPPSPSVQYIPDTQQIHQTPHQISYSHGSTPYMQCAAHRYVPSIESWPNY</sequence>
<dbReference type="Proteomes" id="UP001168972">
    <property type="component" value="Unassembled WGS sequence"/>
</dbReference>
<dbReference type="InterPro" id="IPR036910">
    <property type="entry name" value="HMG_box_dom_sf"/>
</dbReference>
<proteinExistence type="predicted"/>
<evidence type="ECO:0000256" key="5">
    <source>
        <dbReference type="ARBA" id="ARBA00023242"/>
    </source>
</evidence>
<evidence type="ECO:0000256" key="3">
    <source>
        <dbReference type="ARBA" id="ARBA00023125"/>
    </source>
</evidence>
<gene>
    <name evidence="7" type="ORF">PV327_008094</name>
</gene>
<protein>
    <submittedName>
        <fullName evidence="7">Uncharacterized protein</fullName>
    </submittedName>
</protein>
<dbReference type="GO" id="GO:0005634">
    <property type="term" value="C:nucleus"/>
    <property type="evidence" value="ECO:0007669"/>
    <property type="project" value="UniProtKB-SubCell"/>
</dbReference>
<evidence type="ECO:0000313" key="7">
    <source>
        <dbReference type="EMBL" id="KAK0161675.1"/>
    </source>
</evidence>
<dbReference type="GO" id="GO:0000978">
    <property type="term" value="F:RNA polymerase II cis-regulatory region sequence-specific DNA binding"/>
    <property type="evidence" value="ECO:0007669"/>
    <property type="project" value="TreeGrafter"/>
</dbReference>
<keyword evidence="8" id="KW-1185">Reference proteome</keyword>
<dbReference type="Gene3D" id="1.10.30.10">
    <property type="entry name" value="High mobility group box domain"/>
    <property type="match status" value="1"/>
</dbReference>
<evidence type="ECO:0000256" key="4">
    <source>
        <dbReference type="ARBA" id="ARBA00023163"/>
    </source>
</evidence>
<feature type="compositionally biased region" description="Basic residues" evidence="6">
    <location>
        <begin position="206"/>
        <end position="220"/>
    </location>
</feature>
<comment type="subcellular location">
    <subcellularLocation>
        <location evidence="1">Nucleus</location>
    </subcellularLocation>
</comment>
<evidence type="ECO:0000256" key="6">
    <source>
        <dbReference type="SAM" id="MobiDB-lite"/>
    </source>
</evidence>
<feature type="compositionally biased region" description="Polar residues" evidence="6">
    <location>
        <begin position="168"/>
        <end position="188"/>
    </location>
</feature>
<dbReference type="PANTHER" id="PTHR45803">
    <property type="entry name" value="SOX100B"/>
    <property type="match status" value="1"/>
</dbReference>
<dbReference type="PANTHER" id="PTHR45803:SF5">
    <property type="entry name" value="SOX100B"/>
    <property type="match status" value="1"/>
</dbReference>
<dbReference type="EMBL" id="JAQQBR010001834">
    <property type="protein sequence ID" value="KAK0161675.1"/>
    <property type="molecule type" value="Genomic_DNA"/>
</dbReference>
<evidence type="ECO:0000256" key="1">
    <source>
        <dbReference type="ARBA" id="ARBA00004123"/>
    </source>
</evidence>
<feature type="compositionally biased region" description="Basic and acidic residues" evidence="6">
    <location>
        <begin position="105"/>
        <end position="122"/>
    </location>
</feature>
<reference evidence="7" key="2">
    <citation type="submission" date="2023-03" db="EMBL/GenBank/DDBJ databases">
        <authorList>
            <person name="Inwood S.N."/>
            <person name="Skelly J.G."/>
            <person name="Guhlin J."/>
            <person name="Harrop T.W.R."/>
            <person name="Goldson S.G."/>
            <person name="Dearden P.K."/>
        </authorList>
    </citation>
    <scope>NUCLEOTIDE SEQUENCE</scope>
    <source>
        <strain evidence="7">Lincoln</strain>
        <tissue evidence="7">Whole body</tissue>
    </source>
</reference>
<organism evidence="7 8">
    <name type="scientific">Microctonus hyperodae</name>
    <name type="common">Parasitoid wasp</name>
    <dbReference type="NCBI Taxonomy" id="165561"/>
    <lineage>
        <taxon>Eukaryota</taxon>
        <taxon>Metazoa</taxon>
        <taxon>Ecdysozoa</taxon>
        <taxon>Arthropoda</taxon>
        <taxon>Hexapoda</taxon>
        <taxon>Insecta</taxon>
        <taxon>Pterygota</taxon>
        <taxon>Neoptera</taxon>
        <taxon>Endopterygota</taxon>
        <taxon>Hymenoptera</taxon>
        <taxon>Apocrita</taxon>
        <taxon>Ichneumonoidea</taxon>
        <taxon>Braconidae</taxon>
        <taxon>Euphorinae</taxon>
        <taxon>Microctonus</taxon>
    </lineage>
</organism>
<dbReference type="AlphaFoldDB" id="A0AA39F2E4"/>
<keyword evidence="5" id="KW-0539">Nucleus</keyword>
<feature type="compositionally biased region" description="Polar residues" evidence="6">
    <location>
        <begin position="130"/>
        <end position="155"/>
    </location>
</feature>
<name>A0AA39F2E4_MICHY</name>